<protein>
    <submittedName>
        <fullName evidence="1">Uncharacterized protein</fullName>
    </submittedName>
</protein>
<evidence type="ECO:0000313" key="2">
    <source>
        <dbReference type="Proteomes" id="UP000193404"/>
    </source>
</evidence>
<name>A0A1W6K2S2_9CREN</name>
<organism evidence="1 2">
    <name type="scientific">Acidianus manzaensis</name>
    <dbReference type="NCBI Taxonomy" id="282676"/>
    <lineage>
        <taxon>Archaea</taxon>
        <taxon>Thermoproteota</taxon>
        <taxon>Thermoprotei</taxon>
        <taxon>Sulfolobales</taxon>
        <taxon>Sulfolobaceae</taxon>
        <taxon>Acidianus</taxon>
    </lineage>
</organism>
<sequence length="163" mass="18733">MPIIGRKSHTKDGQKIYIRIGESPPAIKDGKVQEGAFFIILGDDMGEKSIRLTDQEAIDLANRIITIYQLHVRMYRKLDKKTYEEYKQSHTANNEKIEHEIVKFLLKSGGQCTIEDIRESLSVKHADYLTHLEKEGVVKIKGNNVFLNFGERENENDINDKST</sequence>
<dbReference type="AlphaFoldDB" id="A0A1W6K2S2"/>
<dbReference type="EMBL" id="CP020477">
    <property type="protein sequence ID" value="ARM76790.1"/>
    <property type="molecule type" value="Genomic_DNA"/>
</dbReference>
<reference evidence="1 2" key="1">
    <citation type="submission" date="2017-03" db="EMBL/GenBank/DDBJ databases">
        <title>Sulfur activation and transportation mechanism of thermophilic Archaea Acidianus manzaensis YN-25.</title>
        <authorList>
            <person name="Ma Y."/>
            <person name="Yang Y."/>
            <person name="Xia J."/>
        </authorList>
    </citation>
    <scope>NUCLEOTIDE SEQUENCE [LARGE SCALE GENOMIC DNA]</scope>
    <source>
        <strain evidence="1 2">YN-25</strain>
    </source>
</reference>
<accession>A0A1W6K2S2</accession>
<dbReference type="Proteomes" id="UP000193404">
    <property type="component" value="Chromosome"/>
</dbReference>
<dbReference type="KEGG" id="aman:B6F84_12695"/>
<dbReference type="OrthoDB" id="42595at2157"/>
<dbReference type="RefSeq" id="WP_148692586.1">
    <property type="nucleotide sequence ID" value="NZ_CP020477.1"/>
</dbReference>
<proteinExistence type="predicted"/>
<evidence type="ECO:0000313" key="1">
    <source>
        <dbReference type="EMBL" id="ARM76790.1"/>
    </source>
</evidence>
<gene>
    <name evidence="1" type="ORF">B6F84_12695</name>
</gene>
<dbReference type="GeneID" id="41591797"/>
<keyword evidence="2" id="KW-1185">Reference proteome</keyword>
<dbReference type="STRING" id="282676.B6F84_12695"/>